<evidence type="ECO:0008006" key="4">
    <source>
        <dbReference type="Google" id="ProtNLM"/>
    </source>
</evidence>
<accession>A0A853R7I7</accession>
<sequence length="214" mass="24437">MVKNVIVSLLMLVSFSSLSQSLDLQRGITLEVLNEALFTDEEKPIFIDGENQLVLTFAGRLKKVAKPEYFSSLPYVIRTEIKAGDKLSVELVSGRYEVIQEKQFKSEPIFVLKKNGVEVTDSKQYRLEPENGSLMPYSDIRSLTIKQNRKEGVIFESGKFHHLTDELKSLGTSAQSTKYTESEAALQLKIWFSKASKEERREFLDWVVQGLYTE</sequence>
<keyword evidence="3" id="KW-1185">Reference proteome</keyword>
<organism evidence="2 3">
    <name type="scientific">Vibrio ordalii FS-238</name>
    <dbReference type="NCBI Taxonomy" id="617133"/>
    <lineage>
        <taxon>Bacteria</taxon>
        <taxon>Pseudomonadati</taxon>
        <taxon>Pseudomonadota</taxon>
        <taxon>Gammaproteobacteria</taxon>
        <taxon>Vibrionales</taxon>
        <taxon>Vibrionaceae</taxon>
        <taxon>Vibrio</taxon>
    </lineage>
</organism>
<feature type="signal peptide" evidence="1">
    <location>
        <begin position="1"/>
        <end position="19"/>
    </location>
</feature>
<dbReference type="Proteomes" id="UP000094808">
    <property type="component" value="Unassembled WGS sequence"/>
</dbReference>
<name>A0A853R7I7_9VIBR</name>
<evidence type="ECO:0000313" key="3">
    <source>
        <dbReference type="Proteomes" id="UP000094808"/>
    </source>
</evidence>
<evidence type="ECO:0000256" key="1">
    <source>
        <dbReference type="SAM" id="SignalP"/>
    </source>
</evidence>
<dbReference type="InterPro" id="IPR018635">
    <property type="entry name" value="UPF0319"/>
</dbReference>
<dbReference type="EMBL" id="AJYS02000079">
    <property type="protein sequence ID" value="OEE39710.1"/>
    <property type="molecule type" value="Genomic_DNA"/>
</dbReference>
<proteinExistence type="predicted"/>
<dbReference type="Pfam" id="PF09829">
    <property type="entry name" value="DUF2057"/>
    <property type="match status" value="1"/>
</dbReference>
<feature type="chain" id="PRO_5032800808" description="DUF2057 domain-containing protein" evidence="1">
    <location>
        <begin position="20"/>
        <end position="214"/>
    </location>
</feature>
<gene>
    <name evidence="2" type="ORF">A1QS_03110</name>
</gene>
<comment type="caution">
    <text evidence="2">The sequence shown here is derived from an EMBL/GenBank/DDBJ whole genome shotgun (WGS) entry which is preliminary data.</text>
</comment>
<reference evidence="2 3" key="1">
    <citation type="journal article" date="2012" name="Science">
        <title>Ecological populations of bacteria act as socially cohesive units of antibiotic production and resistance.</title>
        <authorList>
            <person name="Cordero O.X."/>
            <person name="Wildschutte H."/>
            <person name="Kirkup B."/>
            <person name="Proehl S."/>
            <person name="Ngo L."/>
            <person name="Hussain F."/>
            <person name="Le Roux F."/>
            <person name="Mincer T."/>
            <person name="Polz M.F."/>
        </authorList>
    </citation>
    <scope>NUCLEOTIDE SEQUENCE [LARGE SCALE GENOMIC DNA]</scope>
    <source>
        <strain evidence="2 3">FS-238</strain>
    </source>
</reference>
<evidence type="ECO:0000313" key="2">
    <source>
        <dbReference type="EMBL" id="OEE39710.1"/>
    </source>
</evidence>
<dbReference type="AlphaFoldDB" id="A0A853R7I7"/>
<keyword evidence="1" id="KW-0732">Signal</keyword>
<protein>
    <recommendedName>
        <fullName evidence="4">DUF2057 domain-containing protein</fullName>
    </recommendedName>
</protein>